<dbReference type="InterPro" id="IPR036514">
    <property type="entry name" value="SGNH_hydro_sf"/>
</dbReference>
<dbReference type="PhylomeDB" id="B4G6W3"/>
<comment type="similarity">
    <text evidence="2">Belongs to the 'GDSL' lipolytic enzyme family. Phospholipase B1 subfamily.</text>
</comment>
<evidence type="ECO:0000256" key="10">
    <source>
        <dbReference type="ARBA" id="ARBA00022737"/>
    </source>
</evidence>
<evidence type="ECO:0000256" key="35">
    <source>
        <dbReference type="ARBA" id="ARBA00048374"/>
    </source>
</evidence>
<dbReference type="GO" id="GO:0004806">
    <property type="term" value="F:triacylglycerol lipase activity"/>
    <property type="evidence" value="ECO:0007669"/>
    <property type="project" value="UniProtKB-EC"/>
</dbReference>
<comment type="catalytic activity">
    <reaction evidence="43">
        <text>1-hexadecanoyl-2-(9Z)-octadecenoyl-3-octadecanoyl-sn-glycerol + H2O = 1-hexadecanoyl-3-octadecanoyl-sn-glycerol + (9Z)-octadecenoate + H(+)</text>
        <dbReference type="Rhea" id="RHEA:41103"/>
        <dbReference type="ChEBI" id="CHEBI:15377"/>
        <dbReference type="ChEBI" id="CHEBI:15378"/>
        <dbReference type="ChEBI" id="CHEBI:30823"/>
        <dbReference type="ChEBI" id="CHEBI:77623"/>
        <dbReference type="ChEBI" id="CHEBI:77624"/>
    </reaction>
    <physiologicalReaction direction="left-to-right" evidence="43">
        <dbReference type="Rhea" id="RHEA:41104"/>
    </physiologicalReaction>
</comment>
<evidence type="ECO:0000256" key="39">
    <source>
        <dbReference type="ARBA" id="ARBA00048656"/>
    </source>
</evidence>
<evidence type="ECO:0000256" key="25">
    <source>
        <dbReference type="ARBA" id="ARBA00047324"/>
    </source>
</evidence>
<evidence type="ECO:0000256" key="2">
    <source>
        <dbReference type="ARBA" id="ARBA00009979"/>
    </source>
</evidence>
<comment type="catalytic activity">
    <reaction evidence="37">
        <text>a 1-acyl-sn-glycero-3-phosphocholine + H2O = sn-glycerol 3-phosphocholine + a fatty acid + H(+)</text>
        <dbReference type="Rhea" id="RHEA:15177"/>
        <dbReference type="ChEBI" id="CHEBI:15377"/>
        <dbReference type="ChEBI" id="CHEBI:15378"/>
        <dbReference type="ChEBI" id="CHEBI:16870"/>
        <dbReference type="ChEBI" id="CHEBI:28868"/>
        <dbReference type="ChEBI" id="CHEBI:58168"/>
        <dbReference type="EC" id="3.1.1.5"/>
    </reaction>
    <physiologicalReaction direction="left-to-right" evidence="37">
        <dbReference type="Rhea" id="RHEA:15178"/>
    </physiologicalReaction>
</comment>
<evidence type="ECO:0000256" key="26">
    <source>
        <dbReference type="ARBA" id="ARBA00047363"/>
    </source>
</evidence>
<dbReference type="GO" id="GO:0016324">
    <property type="term" value="C:apical plasma membrane"/>
    <property type="evidence" value="ECO:0007669"/>
    <property type="project" value="UniProtKB-SubCell"/>
</dbReference>
<evidence type="ECO:0000256" key="12">
    <source>
        <dbReference type="ARBA" id="ARBA00022989"/>
    </source>
</evidence>
<keyword evidence="15" id="KW-0325">Glycoprotein</keyword>
<dbReference type="InterPro" id="IPR001087">
    <property type="entry name" value="GDSL"/>
</dbReference>
<keyword evidence="8" id="KW-0812">Transmembrane</keyword>
<evidence type="ECO:0000256" key="1">
    <source>
        <dbReference type="ARBA" id="ARBA00004247"/>
    </source>
</evidence>
<evidence type="ECO:0000256" key="24">
    <source>
        <dbReference type="ARBA" id="ARBA00045916"/>
    </source>
</evidence>
<evidence type="ECO:0000256" key="29">
    <source>
        <dbReference type="ARBA" id="ARBA00048011"/>
    </source>
</evidence>
<comment type="catalytic activity">
    <reaction evidence="28">
        <text>1-hexadecanoyl-2-(9Z)-octadecenoyl-3-octadecanoyl-sn-glycerol + H2O = 1-hexadecanoyl-2-(9Z-octadecenoyl)-sn-glycerol + octadecanoate + H(+)</text>
        <dbReference type="Rhea" id="RHEA:41111"/>
        <dbReference type="ChEBI" id="CHEBI:15377"/>
        <dbReference type="ChEBI" id="CHEBI:15378"/>
        <dbReference type="ChEBI" id="CHEBI:25629"/>
        <dbReference type="ChEBI" id="CHEBI:75466"/>
        <dbReference type="ChEBI" id="CHEBI:77623"/>
    </reaction>
    <physiologicalReaction direction="left-to-right" evidence="28">
        <dbReference type="Rhea" id="RHEA:41112"/>
    </physiologicalReaction>
</comment>
<comment type="catalytic activity">
    <reaction evidence="25">
        <text>1-hexadecanoyl-2-(9Z)-octadecenoyl-3-octadecanoyl-sn-glycerol + H2O = 2-(9Z-octadecenoyl)-3-octadecanoyl-sn-glycerol + hexadecanoate + H(+)</text>
        <dbReference type="Rhea" id="RHEA:41107"/>
        <dbReference type="ChEBI" id="CHEBI:7896"/>
        <dbReference type="ChEBI" id="CHEBI:15377"/>
        <dbReference type="ChEBI" id="CHEBI:15378"/>
        <dbReference type="ChEBI" id="CHEBI:75558"/>
        <dbReference type="ChEBI" id="CHEBI:77623"/>
    </reaction>
    <physiologicalReaction direction="left-to-right" evidence="25">
        <dbReference type="Rhea" id="RHEA:41108"/>
    </physiologicalReaction>
</comment>
<dbReference type="GO" id="GO:0006644">
    <property type="term" value="P:phospholipid metabolic process"/>
    <property type="evidence" value="ECO:0007669"/>
    <property type="project" value="TreeGrafter"/>
</dbReference>
<evidence type="ECO:0000256" key="47">
    <source>
        <dbReference type="SAM" id="SignalP"/>
    </source>
</evidence>
<comment type="subcellular location">
    <subcellularLocation>
        <location evidence="1">Apical cell membrane</location>
        <topology evidence="1">Single-pass type I membrane protein</topology>
    </subcellularLocation>
</comment>
<dbReference type="HOGENOM" id="CLU_038975_1_0_1"/>
<dbReference type="EMBL" id="CH479180">
    <property type="protein sequence ID" value="EDW28282.1"/>
    <property type="molecule type" value="Genomic_DNA"/>
</dbReference>
<comment type="catalytic activity">
    <reaction evidence="34">
        <text>1-hexadecanoyl-2-(9Z,12Z-octadecadienoyl)-sn-glycero-3-phosphocholine + H2O = 2-(9Z,12Z-octadecadienoyl)-sn-glycero-3-phosphocholine + hexadecanoate + H(+)</text>
        <dbReference type="Rhea" id="RHEA:40971"/>
        <dbReference type="ChEBI" id="CHEBI:7896"/>
        <dbReference type="ChEBI" id="CHEBI:15377"/>
        <dbReference type="ChEBI" id="CHEBI:15378"/>
        <dbReference type="ChEBI" id="CHEBI:73002"/>
        <dbReference type="ChEBI" id="CHEBI:76084"/>
    </reaction>
    <physiologicalReaction direction="left-to-right" evidence="34">
        <dbReference type="Rhea" id="RHEA:40972"/>
    </physiologicalReaction>
</comment>
<dbReference type="GO" id="GO:0004622">
    <property type="term" value="F:phosphatidylcholine lysophospholipase activity"/>
    <property type="evidence" value="ECO:0007669"/>
    <property type="project" value="UniProtKB-EC"/>
</dbReference>
<keyword evidence="13" id="KW-0443">Lipid metabolism</keyword>
<evidence type="ECO:0000256" key="23">
    <source>
        <dbReference type="ARBA" id="ARBA00033022"/>
    </source>
</evidence>
<dbReference type="Gene3D" id="3.40.50.1110">
    <property type="entry name" value="SGNH hydrolase"/>
    <property type="match status" value="1"/>
</dbReference>
<feature type="signal peptide" evidence="47">
    <location>
        <begin position="1"/>
        <end position="25"/>
    </location>
</feature>
<evidence type="ECO:0000256" key="14">
    <source>
        <dbReference type="ARBA" id="ARBA00023136"/>
    </source>
</evidence>
<evidence type="ECO:0000256" key="7">
    <source>
        <dbReference type="ARBA" id="ARBA00022475"/>
    </source>
</evidence>
<evidence type="ECO:0000256" key="42">
    <source>
        <dbReference type="ARBA" id="ARBA00048872"/>
    </source>
</evidence>
<comment type="catalytic activity">
    <reaction evidence="35">
        <text>1-octadecanoyl-2-(9Z,12Z)-octadecadienoyl-sn-glycerol + H2O = 1-octadecanoyl-sn-glycerol + (9Z,12Z)-octadecadienoate + H(+)</text>
        <dbReference type="Rhea" id="RHEA:40927"/>
        <dbReference type="ChEBI" id="CHEBI:15377"/>
        <dbReference type="ChEBI" id="CHEBI:15378"/>
        <dbReference type="ChEBI" id="CHEBI:30245"/>
        <dbReference type="ChEBI" id="CHEBI:75550"/>
        <dbReference type="ChEBI" id="CHEBI:77097"/>
    </reaction>
    <physiologicalReaction direction="left-to-right" evidence="35">
        <dbReference type="Rhea" id="RHEA:40928"/>
    </physiologicalReaction>
</comment>
<comment type="catalytic activity">
    <reaction evidence="18">
        <text>1-hexadecanoyl-2-(9Z,12Z-octadecadienoyl)-sn-glycero-3-phosphocholine + H2O = (9Z,12Z)-octadecadienoate + 1-hexadecanoyl-sn-glycero-3-phosphocholine + H(+)</text>
        <dbReference type="Rhea" id="RHEA:40811"/>
        <dbReference type="ChEBI" id="CHEBI:15377"/>
        <dbReference type="ChEBI" id="CHEBI:15378"/>
        <dbReference type="ChEBI" id="CHEBI:30245"/>
        <dbReference type="ChEBI" id="CHEBI:72998"/>
        <dbReference type="ChEBI" id="CHEBI:73002"/>
    </reaction>
    <physiologicalReaction direction="left-to-right" evidence="18">
        <dbReference type="Rhea" id="RHEA:40812"/>
    </physiologicalReaction>
</comment>
<dbReference type="InterPro" id="IPR038885">
    <property type="entry name" value="PLB1"/>
</dbReference>
<dbReference type="EC" id="3.1.1.5" evidence="3"/>
<dbReference type="EC" id="3.1.1.4" evidence="4"/>
<comment type="catalytic activity">
    <reaction evidence="19">
        <text>a 1,2-diacyl-sn-glycero-3-phosphocholine + H2O = a 1-acyl-sn-glycero-3-phosphocholine + a fatty acid + H(+)</text>
        <dbReference type="Rhea" id="RHEA:15801"/>
        <dbReference type="ChEBI" id="CHEBI:15377"/>
        <dbReference type="ChEBI" id="CHEBI:15378"/>
        <dbReference type="ChEBI" id="CHEBI:28868"/>
        <dbReference type="ChEBI" id="CHEBI:57643"/>
        <dbReference type="ChEBI" id="CHEBI:58168"/>
        <dbReference type="EC" id="3.1.1.4"/>
    </reaction>
    <physiologicalReaction direction="left-to-right" evidence="19">
        <dbReference type="Rhea" id="RHEA:15802"/>
    </physiologicalReaction>
</comment>
<evidence type="ECO:0000256" key="44">
    <source>
        <dbReference type="ARBA" id="ARBA00049363"/>
    </source>
</evidence>
<keyword evidence="16" id="KW-1208">Phospholipid metabolism</keyword>
<dbReference type="OrthoDB" id="10265800at2759"/>
<comment type="catalytic activity">
    <reaction evidence="27">
        <text>1-(9Z-octadecenoyl)-glycerol + H2O = glycerol + (9Z)-octadecenoate + H(+)</text>
        <dbReference type="Rhea" id="RHEA:38487"/>
        <dbReference type="ChEBI" id="CHEBI:15377"/>
        <dbReference type="ChEBI" id="CHEBI:15378"/>
        <dbReference type="ChEBI" id="CHEBI:17754"/>
        <dbReference type="ChEBI" id="CHEBI:30823"/>
        <dbReference type="ChEBI" id="CHEBI:75342"/>
    </reaction>
    <physiologicalReaction direction="left-to-right" evidence="27">
        <dbReference type="Rhea" id="RHEA:38488"/>
    </physiologicalReaction>
</comment>
<evidence type="ECO:0000256" key="46">
    <source>
        <dbReference type="ARBA" id="ARBA00049461"/>
    </source>
</evidence>
<dbReference type="Proteomes" id="UP000008744">
    <property type="component" value="Unassembled WGS sequence"/>
</dbReference>
<comment type="catalytic activity">
    <reaction evidence="42">
        <text>1-O-hexadecyl-2-(9Z)-octadecenoyl-sn-glycero-3-phosphocholine + H2O = 1-O-hexadecyl-sn-glycero-3-phosphocholine + (9Z)-octadecenoate + H(+)</text>
        <dbReference type="Rhea" id="RHEA:40915"/>
        <dbReference type="ChEBI" id="CHEBI:15377"/>
        <dbReference type="ChEBI" id="CHEBI:15378"/>
        <dbReference type="ChEBI" id="CHEBI:30823"/>
        <dbReference type="ChEBI" id="CHEBI:34112"/>
        <dbReference type="ChEBI" id="CHEBI:64496"/>
    </reaction>
    <physiologicalReaction direction="left-to-right" evidence="42">
        <dbReference type="Rhea" id="RHEA:40916"/>
    </physiologicalReaction>
</comment>
<keyword evidence="49" id="KW-1185">Reference proteome</keyword>
<comment type="catalytic activity">
    <reaction evidence="17">
        <text>a triacylglycerol + H2O = a diacylglycerol + a fatty acid + H(+)</text>
        <dbReference type="Rhea" id="RHEA:12044"/>
        <dbReference type="ChEBI" id="CHEBI:15377"/>
        <dbReference type="ChEBI" id="CHEBI:15378"/>
        <dbReference type="ChEBI" id="CHEBI:17855"/>
        <dbReference type="ChEBI" id="CHEBI:18035"/>
        <dbReference type="ChEBI" id="CHEBI:28868"/>
        <dbReference type="EC" id="3.1.1.3"/>
    </reaction>
    <physiologicalReaction direction="left-to-right" evidence="17">
        <dbReference type="Rhea" id="RHEA:12045"/>
    </physiologicalReaction>
</comment>
<evidence type="ECO:0000256" key="8">
    <source>
        <dbReference type="ARBA" id="ARBA00022692"/>
    </source>
</evidence>
<evidence type="ECO:0000256" key="34">
    <source>
        <dbReference type="ARBA" id="ARBA00048362"/>
    </source>
</evidence>
<comment type="catalytic activity">
    <reaction evidence="39">
        <text>1-hexadecanoyl-sn-glycero-3-phosphocholine + H2O = sn-glycerol 3-phosphocholine + hexadecanoate + H(+)</text>
        <dbReference type="Rhea" id="RHEA:40435"/>
        <dbReference type="ChEBI" id="CHEBI:7896"/>
        <dbReference type="ChEBI" id="CHEBI:15377"/>
        <dbReference type="ChEBI" id="CHEBI:15378"/>
        <dbReference type="ChEBI" id="CHEBI:16870"/>
        <dbReference type="ChEBI" id="CHEBI:72998"/>
    </reaction>
    <physiologicalReaction direction="left-to-right" evidence="39">
        <dbReference type="Rhea" id="RHEA:40436"/>
    </physiologicalReaction>
</comment>
<sequence length="448" mass="51546">MSNIGCFLWLLSLLLLMSPISTSNSRRIRGENRSDRLLADIGVHAQRYDPRKLDNGLQQYTTIDRDLRHLFVGTRRVLLNFALRNIEDLTNRNIREGKIQLPISKRKPFPCPVNNTRSESPPTSVERLRPGDIDIIAAFGDSLSAGNGILSNNIADMLNEFRALSFSGGGLENWRKYVTLPNILKIFNPKLYGFSVANSLVVNHPSSRFNIAEPMIMSRDLPFQARVLIDLLHRDPNVDMQRHWKLLTVYVGNNDLCSDMCHWDEPQALLDQHARDLRQAFRLLRDNVPRLLINLIVVPNILLTLKAMKQIPFQCFVVHRVGCHCLMNDRLNRTQQSQLMDTLQRWQQVDLEVARLAEFHREDFAVVAHPMLANITAPRLKNGLTDWRFFSHDCFHFSQRGHAIISNMLWNSMLLPDDRKPRPFTIPGLFESTVCPSEEQPYFAVRPG</sequence>
<comment type="catalytic activity">
    <reaction evidence="44">
        <text>1,2-dihexadecanoyl-sn-glycero-3-phosphocholine + 2 H2O = sn-glycerol 3-phosphocholine + 2 hexadecanoate + 2 H(+)</text>
        <dbReference type="Rhea" id="RHEA:40975"/>
        <dbReference type="ChEBI" id="CHEBI:7896"/>
        <dbReference type="ChEBI" id="CHEBI:15377"/>
        <dbReference type="ChEBI" id="CHEBI:15378"/>
        <dbReference type="ChEBI" id="CHEBI:16870"/>
        <dbReference type="ChEBI" id="CHEBI:72999"/>
    </reaction>
    <physiologicalReaction direction="left-to-right" evidence="44">
        <dbReference type="Rhea" id="RHEA:40976"/>
    </physiologicalReaction>
</comment>
<dbReference type="SUPFAM" id="SSF52266">
    <property type="entry name" value="SGNH hydrolase"/>
    <property type="match status" value="1"/>
</dbReference>
<evidence type="ECO:0000256" key="17">
    <source>
        <dbReference type="ARBA" id="ARBA00023369"/>
    </source>
</evidence>
<proteinExistence type="inferred from homology"/>
<evidence type="ECO:0000256" key="33">
    <source>
        <dbReference type="ARBA" id="ARBA00048227"/>
    </source>
</evidence>
<keyword evidence="12" id="KW-1133">Transmembrane helix</keyword>
<evidence type="ECO:0000313" key="48">
    <source>
        <dbReference type="EMBL" id="EDW28282.1"/>
    </source>
</evidence>
<evidence type="ECO:0000256" key="27">
    <source>
        <dbReference type="ARBA" id="ARBA00047438"/>
    </source>
</evidence>
<dbReference type="Pfam" id="PF00657">
    <property type="entry name" value="Lipase_GDSL"/>
    <property type="match status" value="1"/>
</dbReference>
<comment type="catalytic activity">
    <reaction evidence="30">
        <text>1-hexadecanoyl-2-(9Z-octadecenoyl)-sn-glycero-3-phospho-(1'-sn-glycerol) + H2O = 1-hexadecanoyl-sn-glycero-3-phospho-(1'-sn-glycerol) + (9Z)-octadecenoate + H(+)</text>
        <dbReference type="Rhea" id="RHEA:40919"/>
        <dbReference type="ChEBI" id="CHEBI:15377"/>
        <dbReference type="ChEBI" id="CHEBI:15378"/>
        <dbReference type="ChEBI" id="CHEBI:30823"/>
        <dbReference type="ChEBI" id="CHEBI:72841"/>
        <dbReference type="ChEBI" id="CHEBI:75158"/>
    </reaction>
    <physiologicalReaction direction="left-to-right" evidence="30">
        <dbReference type="Rhea" id="RHEA:40920"/>
    </physiologicalReaction>
</comment>
<dbReference type="PANTHER" id="PTHR21325">
    <property type="entry name" value="PHOSPHOLIPASE B, PLB1"/>
    <property type="match status" value="1"/>
</dbReference>
<evidence type="ECO:0000313" key="49">
    <source>
        <dbReference type="Proteomes" id="UP000008744"/>
    </source>
</evidence>
<evidence type="ECO:0000256" key="16">
    <source>
        <dbReference type="ARBA" id="ARBA00023264"/>
    </source>
</evidence>
<evidence type="ECO:0000256" key="28">
    <source>
        <dbReference type="ARBA" id="ARBA00047459"/>
    </source>
</evidence>
<comment type="catalytic activity">
    <reaction evidence="45">
        <text>1,3-di-(9Z-octadecenoyl)-glycerol + H2O = 1-(9Z-octadecenoyl)-glycerol + (9Z)-octadecenoate + H(+)</text>
        <dbReference type="Rhea" id="RHEA:39939"/>
        <dbReference type="ChEBI" id="CHEBI:15377"/>
        <dbReference type="ChEBI" id="CHEBI:15378"/>
        <dbReference type="ChEBI" id="CHEBI:30823"/>
        <dbReference type="ChEBI" id="CHEBI:75342"/>
        <dbReference type="ChEBI" id="CHEBI:75735"/>
    </reaction>
    <physiologicalReaction direction="left-to-right" evidence="45">
        <dbReference type="Rhea" id="RHEA:39940"/>
    </physiologicalReaction>
</comment>
<comment type="catalytic activity">
    <reaction evidence="31">
        <text>a 1-O-alkyl-2-acyl-sn-glycero-3-phosphocholine + H2O = a 1-O-alkyl-sn-glycero-3-phosphocholine + a fatty acid + H(+)</text>
        <dbReference type="Rhea" id="RHEA:36231"/>
        <dbReference type="ChEBI" id="CHEBI:15377"/>
        <dbReference type="ChEBI" id="CHEBI:15378"/>
        <dbReference type="ChEBI" id="CHEBI:28868"/>
        <dbReference type="ChEBI" id="CHEBI:30909"/>
        <dbReference type="ChEBI" id="CHEBI:36702"/>
        <dbReference type="EC" id="3.1.1.4"/>
    </reaction>
    <physiologicalReaction direction="left-to-right" evidence="31">
        <dbReference type="Rhea" id="RHEA:36232"/>
    </physiologicalReaction>
</comment>
<evidence type="ECO:0000256" key="30">
    <source>
        <dbReference type="ARBA" id="ARBA00048015"/>
    </source>
</evidence>
<evidence type="ECO:0000256" key="36">
    <source>
        <dbReference type="ARBA" id="ARBA00048386"/>
    </source>
</evidence>
<evidence type="ECO:0000256" key="31">
    <source>
        <dbReference type="ARBA" id="ARBA00048049"/>
    </source>
</evidence>
<evidence type="ECO:0000256" key="19">
    <source>
        <dbReference type="ARBA" id="ARBA00023422"/>
    </source>
</evidence>
<keyword evidence="14" id="KW-0472">Membrane</keyword>
<evidence type="ECO:0000256" key="41">
    <source>
        <dbReference type="ARBA" id="ARBA00048869"/>
    </source>
</evidence>
<comment type="catalytic activity">
    <reaction evidence="32">
        <text>1,2-di-(9Z-octadecenoyl)-sn-glycero-3-phosphocholine + H2O = 1-(9Z-octadecenoyl)-sn-glycero-3-phosphocholine + (9Z)-octadecenoate + H(+)</text>
        <dbReference type="Rhea" id="RHEA:40923"/>
        <dbReference type="ChEBI" id="CHEBI:15377"/>
        <dbReference type="ChEBI" id="CHEBI:15378"/>
        <dbReference type="ChEBI" id="CHEBI:28610"/>
        <dbReference type="ChEBI" id="CHEBI:30823"/>
        <dbReference type="ChEBI" id="CHEBI:74669"/>
    </reaction>
    <physiologicalReaction direction="left-to-right" evidence="32">
        <dbReference type="Rhea" id="RHEA:40924"/>
    </physiologicalReaction>
</comment>
<evidence type="ECO:0000256" key="32">
    <source>
        <dbReference type="ARBA" id="ARBA00048058"/>
    </source>
</evidence>
<dbReference type="eggNOG" id="KOG3670">
    <property type="taxonomic scope" value="Eukaryota"/>
</dbReference>
<evidence type="ECO:0000256" key="37">
    <source>
        <dbReference type="ARBA" id="ARBA00048454"/>
    </source>
</evidence>
<organism evidence="49">
    <name type="scientific">Drosophila persimilis</name>
    <name type="common">Fruit fly</name>
    <dbReference type="NCBI Taxonomy" id="7234"/>
    <lineage>
        <taxon>Eukaryota</taxon>
        <taxon>Metazoa</taxon>
        <taxon>Ecdysozoa</taxon>
        <taxon>Arthropoda</taxon>
        <taxon>Hexapoda</taxon>
        <taxon>Insecta</taxon>
        <taxon>Pterygota</taxon>
        <taxon>Neoptera</taxon>
        <taxon>Endopterygota</taxon>
        <taxon>Diptera</taxon>
        <taxon>Brachycera</taxon>
        <taxon>Muscomorpha</taxon>
        <taxon>Ephydroidea</taxon>
        <taxon>Drosophilidae</taxon>
        <taxon>Drosophila</taxon>
        <taxon>Sophophora</taxon>
    </lineage>
</organism>
<evidence type="ECO:0000256" key="3">
    <source>
        <dbReference type="ARBA" id="ARBA00013274"/>
    </source>
</evidence>
<keyword evidence="7" id="KW-1003">Cell membrane</keyword>
<comment type="catalytic activity">
    <reaction evidence="36">
        <text>1,2,3-tri-(9Z-octadecenoyl)-glycerol + H2O = di-(9Z)-octadecenoylglycerol + (9Z)-octadecenoate + H(+)</text>
        <dbReference type="Rhea" id="RHEA:38575"/>
        <dbReference type="ChEBI" id="CHEBI:15377"/>
        <dbReference type="ChEBI" id="CHEBI:15378"/>
        <dbReference type="ChEBI" id="CHEBI:30823"/>
        <dbReference type="ChEBI" id="CHEBI:53753"/>
        <dbReference type="ChEBI" id="CHEBI:75945"/>
    </reaction>
    <physiologicalReaction direction="left-to-right" evidence="36">
        <dbReference type="Rhea" id="RHEA:38576"/>
    </physiologicalReaction>
</comment>
<dbReference type="KEGG" id="dpe:6589326"/>
<comment type="catalytic activity">
    <reaction evidence="46">
        <text>2-(9Z-octadecenoyl)-glycerol + H2O = glycerol + (9Z)-octadecenoate + H(+)</text>
        <dbReference type="Rhea" id="RHEA:38491"/>
        <dbReference type="ChEBI" id="CHEBI:15377"/>
        <dbReference type="ChEBI" id="CHEBI:15378"/>
        <dbReference type="ChEBI" id="CHEBI:17754"/>
        <dbReference type="ChEBI" id="CHEBI:30823"/>
        <dbReference type="ChEBI" id="CHEBI:73990"/>
    </reaction>
    <physiologicalReaction direction="left-to-right" evidence="46">
        <dbReference type="Rhea" id="RHEA:38492"/>
    </physiologicalReaction>
</comment>
<evidence type="ECO:0000256" key="9">
    <source>
        <dbReference type="ARBA" id="ARBA00022729"/>
    </source>
</evidence>
<evidence type="ECO:0000256" key="11">
    <source>
        <dbReference type="ARBA" id="ARBA00022801"/>
    </source>
</evidence>
<evidence type="ECO:0000256" key="18">
    <source>
        <dbReference type="ARBA" id="ARBA00023408"/>
    </source>
</evidence>
<dbReference type="PROSITE" id="PS01098">
    <property type="entry name" value="LIPASE_GDSL_SER"/>
    <property type="match status" value="1"/>
</dbReference>
<evidence type="ECO:0000256" key="43">
    <source>
        <dbReference type="ARBA" id="ARBA00048939"/>
    </source>
</evidence>
<keyword evidence="10" id="KW-0677">Repeat</keyword>
<accession>B4G6W3</accession>
<evidence type="ECO:0000256" key="40">
    <source>
        <dbReference type="ARBA" id="ARBA00048699"/>
    </source>
</evidence>
<dbReference type="GO" id="GO:0004623">
    <property type="term" value="F:phospholipase A2 activity"/>
    <property type="evidence" value="ECO:0007669"/>
    <property type="project" value="UniProtKB-EC"/>
</dbReference>
<dbReference type="AlphaFoldDB" id="B4G6W3"/>
<dbReference type="STRING" id="7234.B4G6W3"/>
<protein>
    <recommendedName>
        <fullName evidence="6">Phospholipase B1, membrane-associated</fullName>
        <ecNumber evidence="5">3.1.1.3</ecNumber>
        <ecNumber evidence="4">3.1.1.4</ecNumber>
        <ecNumber evidence="3">3.1.1.5</ecNumber>
    </recommendedName>
    <alternativeName>
        <fullName evidence="20">Lysophospholipase</fullName>
    </alternativeName>
    <alternativeName>
        <fullName evidence="21">Phospholipase A2</fullName>
    </alternativeName>
    <alternativeName>
        <fullName evidence="23">Phospholipase B/lipase</fullName>
    </alternativeName>
    <alternativeName>
        <fullName evidence="22">Triacylglycerol lipase</fullName>
    </alternativeName>
</protein>
<evidence type="ECO:0000256" key="45">
    <source>
        <dbReference type="ARBA" id="ARBA00049372"/>
    </source>
</evidence>
<keyword evidence="9 47" id="KW-0732">Signal</keyword>
<evidence type="ECO:0000256" key="5">
    <source>
        <dbReference type="ARBA" id="ARBA00013279"/>
    </source>
</evidence>
<comment type="catalytic activity">
    <reaction evidence="29">
        <text>2,3-di-(9Z)-octadecenoyl-sn-glycerol + H2O = 3-(9Z-octadecenoyl)-sn-glycerol + (9Z)-octadecenoate + H(+)</text>
        <dbReference type="Rhea" id="RHEA:42604"/>
        <dbReference type="ChEBI" id="CHEBI:15377"/>
        <dbReference type="ChEBI" id="CHEBI:15378"/>
        <dbReference type="ChEBI" id="CHEBI:30823"/>
        <dbReference type="ChEBI" id="CHEBI:75824"/>
        <dbReference type="ChEBI" id="CHEBI:75938"/>
    </reaction>
    <physiologicalReaction direction="left-to-right" evidence="29">
        <dbReference type="Rhea" id="RHEA:42605"/>
    </physiologicalReaction>
</comment>
<dbReference type="InterPro" id="IPR035547">
    <property type="entry name" value="Phospholipase_B"/>
</dbReference>
<evidence type="ECO:0000256" key="38">
    <source>
        <dbReference type="ARBA" id="ARBA00048613"/>
    </source>
</evidence>
<gene>
    <name evidence="48" type="primary">Dper\GL19030</name>
    <name evidence="48" type="ORF">Dper_GL19030</name>
</gene>
<feature type="chain" id="PRO_5002803195" description="Phospholipase B1, membrane-associated" evidence="47">
    <location>
        <begin position="26"/>
        <end position="448"/>
    </location>
</feature>
<evidence type="ECO:0000256" key="4">
    <source>
        <dbReference type="ARBA" id="ARBA00013278"/>
    </source>
</evidence>
<dbReference type="EC" id="3.1.1.3" evidence="5"/>
<evidence type="ECO:0000256" key="21">
    <source>
        <dbReference type="ARBA" id="ARBA00031182"/>
    </source>
</evidence>
<comment type="catalytic activity">
    <reaction evidence="41">
        <text>1,3-dihexadecanoyl-2-(9Z-octadecenoyl)glycerol + H2O = 1,3-dihexadecanoylglycerol + (9Z)-octadecenoate + H(+)</text>
        <dbReference type="Rhea" id="RHEA:40983"/>
        <dbReference type="ChEBI" id="CHEBI:15377"/>
        <dbReference type="ChEBI" id="CHEBI:15378"/>
        <dbReference type="ChEBI" id="CHEBI:30823"/>
        <dbReference type="ChEBI" id="CHEBI:75688"/>
        <dbReference type="ChEBI" id="CHEBI:77619"/>
    </reaction>
    <physiologicalReaction direction="left-to-right" evidence="41">
        <dbReference type="Rhea" id="RHEA:40984"/>
    </physiologicalReaction>
</comment>
<comment type="catalytic activity">
    <reaction evidence="40">
        <text>1-hexadecanoyl-2-(9Z-octadecenoyl)-sn-glycero-3-phosphocholine + H2O = 1-hexadecanoyl-sn-glycero-3-phosphocholine + (9Z)-octadecenoate + H(+)</text>
        <dbReference type="Rhea" id="RHEA:38779"/>
        <dbReference type="ChEBI" id="CHEBI:15377"/>
        <dbReference type="ChEBI" id="CHEBI:15378"/>
        <dbReference type="ChEBI" id="CHEBI:30823"/>
        <dbReference type="ChEBI" id="CHEBI:72998"/>
        <dbReference type="ChEBI" id="CHEBI:73001"/>
    </reaction>
    <physiologicalReaction direction="left-to-right" evidence="40">
        <dbReference type="Rhea" id="RHEA:38780"/>
    </physiologicalReaction>
</comment>
<dbReference type="PANTHER" id="PTHR21325:SF31">
    <property type="entry name" value="GH22081P-RELATED"/>
    <property type="match status" value="1"/>
</dbReference>
<keyword evidence="11" id="KW-0378">Hydrolase</keyword>
<dbReference type="InterPro" id="IPR008265">
    <property type="entry name" value="Lipase_GDSL_AS"/>
</dbReference>
<evidence type="ECO:0000256" key="6">
    <source>
        <dbReference type="ARBA" id="ARBA00015133"/>
    </source>
</evidence>
<comment type="catalytic activity">
    <reaction evidence="38">
        <text>1-hexadecanoyl-2-(9Z-octadecenoyl)-sn-glycero-3-phosphoethanolamine + H2O = 1-hexadecanoyl-sn-glycero-3-phosphoethanolamine + (9Z)-octadecenoate + H(+)</text>
        <dbReference type="Rhea" id="RHEA:40911"/>
        <dbReference type="ChEBI" id="CHEBI:15377"/>
        <dbReference type="ChEBI" id="CHEBI:15378"/>
        <dbReference type="ChEBI" id="CHEBI:30823"/>
        <dbReference type="ChEBI" id="CHEBI:73004"/>
        <dbReference type="ChEBI" id="CHEBI:73007"/>
    </reaction>
    <physiologicalReaction direction="left-to-right" evidence="38">
        <dbReference type="Rhea" id="RHEA:40912"/>
    </physiologicalReaction>
</comment>
<dbReference type="CDD" id="cd01824">
    <property type="entry name" value="Phospholipase_B_like"/>
    <property type="match status" value="1"/>
</dbReference>
<name>B4G6W3_DROPE</name>
<reference evidence="48 49" key="1">
    <citation type="journal article" date="2007" name="Nature">
        <title>Evolution of genes and genomes on the Drosophila phylogeny.</title>
        <authorList>
            <consortium name="Drosophila 12 Genomes Consortium"/>
            <person name="Clark A.G."/>
            <person name="Eisen M.B."/>
            <person name="Smith D.R."/>
            <person name="Bergman C.M."/>
            <person name="Oliver B."/>
            <person name="Markow T.A."/>
            <person name="Kaufman T.C."/>
            <person name="Kellis M."/>
            <person name="Gelbart W."/>
            <person name="Iyer V.N."/>
            <person name="Pollard D.A."/>
            <person name="Sackton T.B."/>
            <person name="Larracuente A.M."/>
            <person name="Singh N.D."/>
            <person name="Abad J.P."/>
            <person name="Abt D.N."/>
            <person name="Adryan B."/>
            <person name="Aguade M."/>
            <person name="Akashi H."/>
            <person name="Anderson W.W."/>
            <person name="Aquadro C.F."/>
            <person name="Ardell D.H."/>
            <person name="Arguello R."/>
            <person name="Artieri C.G."/>
            <person name="Barbash D.A."/>
            <person name="Barker D."/>
            <person name="Barsanti P."/>
            <person name="Batterham P."/>
            <person name="Batzoglou S."/>
            <person name="Begun D."/>
            <person name="Bhutkar A."/>
            <person name="Blanco E."/>
            <person name="Bosak S.A."/>
            <person name="Bradley R.K."/>
            <person name="Brand A.D."/>
            <person name="Brent M.R."/>
            <person name="Brooks A.N."/>
            <person name="Brown R.H."/>
            <person name="Butlin R.K."/>
            <person name="Caggese C."/>
            <person name="Calvi B.R."/>
            <person name="Bernardo de Carvalho A."/>
            <person name="Caspi A."/>
            <person name="Castrezana S."/>
            <person name="Celniker S.E."/>
            <person name="Chang J.L."/>
            <person name="Chapple C."/>
            <person name="Chatterji S."/>
            <person name="Chinwalla A."/>
            <person name="Civetta A."/>
            <person name="Clifton S.W."/>
            <person name="Comeron J.M."/>
            <person name="Costello J.C."/>
            <person name="Coyne J.A."/>
            <person name="Daub J."/>
            <person name="David R.G."/>
            <person name="Delcher A.L."/>
            <person name="Delehaunty K."/>
            <person name="Do C.B."/>
            <person name="Ebling H."/>
            <person name="Edwards K."/>
            <person name="Eickbush T."/>
            <person name="Evans J.D."/>
            <person name="Filipski A."/>
            <person name="Findeiss S."/>
            <person name="Freyhult E."/>
            <person name="Fulton L."/>
            <person name="Fulton R."/>
            <person name="Garcia A.C."/>
            <person name="Gardiner A."/>
            <person name="Garfield D.A."/>
            <person name="Garvin B.E."/>
            <person name="Gibson G."/>
            <person name="Gilbert D."/>
            <person name="Gnerre S."/>
            <person name="Godfrey J."/>
            <person name="Good R."/>
            <person name="Gotea V."/>
            <person name="Gravely B."/>
            <person name="Greenberg A.J."/>
            <person name="Griffiths-Jones S."/>
            <person name="Gross S."/>
            <person name="Guigo R."/>
            <person name="Gustafson E.A."/>
            <person name="Haerty W."/>
            <person name="Hahn M.W."/>
            <person name="Halligan D.L."/>
            <person name="Halpern A.L."/>
            <person name="Halter G.M."/>
            <person name="Han M.V."/>
            <person name="Heger A."/>
            <person name="Hillier L."/>
            <person name="Hinrichs A.S."/>
            <person name="Holmes I."/>
            <person name="Hoskins R.A."/>
            <person name="Hubisz M.J."/>
            <person name="Hultmark D."/>
            <person name="Huntley M.A."/>
            <person name="Jaffe D.B."/>
            <person name="Jagadeeshan S."/>
            <person name="Jeck W.R."/>
            <person name="Johnson J."/>
            <person name="Jones C.D."/>
            <person name="Jordan W.C."/>
            <person name="Karpen G.H."/>
            <person name="Kataoka E."/>
            <person name="Keightley P.D."/>
            <person name="Kheradpour P."/>
            <person name="Kirkness E.F."/>
            <person name="Koerich L.B."/>
            <person name="Kristiansen K."/>
            <person name="Kudrna D."/>
            <person name="Kulathinal R.J."/>
            <person name="Kumar S."/>
            <person name="Kwok R."/>
            <person name="Lander E."/>
            <person name="Langley C.H."/>
            <person name="Lapoint R."/>
            <person name="Lazzaro B.P."/>
            <person name="Lee S.J."/>
            <person name="Levesque L."/>
            <person name="Li R."/>
            <person name="Lin C.F."/>
            <person name="Lin M.F."/>
            <person name="Lindblad-Toh K."/>
            <person name="Llopart A."/>
            <person name="Long M."/>
            <person name="Low L."/>
            <person name="Lozovsky E."/>
            <person name="Lu J."/>
            <person name="Luo M."/>
            <person name="Machado C.A."/>
            <person name="Makalowski W."/>
            <person name="Marzo M."/>
            <person name="Matsuda M."/>
            <person name="Matzkin L."/>
            <person name="McAllister B."/>
            <person name="McBride C.S."/>
            <person name="McKernan B."/>
            <person name="McKernan K."/>
            <person name="Mendez-Lago M."/>
            <person name="Minx P."/>
            <person name="Mollenhauer M.U."/>
            <person name="Montooth K."/>
            <person name="Mount S.M."/>
            <person name="Mu X."/>
            <person name="Myers E."/>
            <person name="Negre B."/>
            <person name="Newfeld S."/>
            <person name="Nielsen R."/>
            <person name="Noor M.A."/>
            <person name="O'Grady P."/>
            <person name="Pachter L."/>
            <person name="Papaceit M."/>
            <person name="Parisi M.J."/>
            <person name="Parisi M."/>
            <person name="Parts L."/>
            <person name="Pedersen J.S."/>
            <person name="Pesole G."/>
            <person name="Phillippy A.M."/>
            <person name="Ponting C.P."/>
            <person name="Pop M."/>
            <person name="Porcelli D."/>
            <person name="Powell J.R."/>
            <person name="Prohaska S."/>
            <person name="Pruitt K."/>
            <person name="Puig M."/>
            <person name="Quesneville H."/>
            <person name="Ram K.R."/>
            <person name="Rand D."/>
            <person name="Rasmussen M.D."/>
            <person name="Reed L.K."/>
            <person name="Reenan R."/>
            <person name="Reily A."/>
            <person name="Remington K.A."/>
            <person name="Rieger T.T."/>
            <person name="Ritchie M.G."/>
            <person name="Robin C."/>
            <person name="Rogers Y.H."/>
            <person name="Rohde C."/>
            <person name="Rozas J."/>
            <person name="Rubenfield M.J."/>
            <person name="Ruiz A."/>
            <person name="Russo S."/>
            <person name="Salzberg S.L."/>
            <person name="Sanchez-Gracia A."/>
            <person name="Saranga D.J."/>
            <person name="Sato H."/>
            <person name="Schaeffer S.W."/>
            <person name="Schatz M.C."/>
            <person name="Schlenke T."/>
            <person name="Schwartz R."/>
            <person name="Segarra C."/>
            <person name="Singh R.S."/>
            <person name="Sirot L."/>
            <person name="Sirota M."/>
            <person name="Sisneros N.B."/>
            <person name="Smith C.D."/>
            <person name="Smith T.F."/>
            <person name="Spieth J."/>
            <person name="Stage D.E."/>
            <person name="Stark A."/>
            <person name="Stephan W."/>
            <person name="Strausberg R.L."/>
            <person name="Strempel S."/>
            <person name="Sturgill D."/>
            <person name="Sutton G."/>
            <person name="Sutton G.G."/>
            <person name="Tao W."/>
            <person name="Teichmann S."/>
            <person name="Tobari Y.N."/>
            <person name="Tomimura Y."/>
            <person name="Tsolas J.M."/>
            <person name="Valente V.L."/>
            <person name="Venter E."/>
            <person name="Venter J.C."/>
            <person name="Vicario S."/>
            <person name="Vieira F.G."/>
            <person name="Vilella A.J."/>
            <person name="Villasante A."/>
            <person name="Walenz B."/>
            <person name="Wang J."/>
            <person name="Wasserman M."/>
            <person name="Watts T."/>
            <person name="Wilson D."/>
            <person name="Wilson R.K."/>
            <person name="Wing R.A."/>
            <person name="Wolfner M.F."/>
            <person name="Wong A."/>
            <person name="Wong G.K."/>
            <person name="Wu C.I."/>
            <person name="Wu G."/>
            <person name="Yamamoto D."/>
            <person name="Yang H.P."/>
            <person name="Yang S.P."/>
            <person name="Yorke J.A."/>
            <person name="Yoshida K."/>
            <person name="Zdobnov E."/>
            <person name="Zhang P."/>
            <person name="Zhang Y."/>
            <person name="Zimin A.V."/>
            <person name="Baldwin J."/>
            <person name="Abdouelleil A."/>
            <person name="Abdulkadir J."/>
            <person name="Abebe A."/>
            <person name="Abera B."/>
            <person name="Abreu J."/>
            <person name="Acer S.C."/>
            <person name="Aftuck L."/>
            <person name="Alexander A."/>
            <person name="An P."/>
            <person name="Anderson E."/>
            <person name="Anderson S."/>
            <person name="Arachi H."/>
            <person name="Azer M."/>
            <person name="Bachantsang P."/>
            <person name="Barry A."/>
            <person name="Bayul T."/>
            <person name="Berlin A."/>
            <person name="Bessette D."/>
            <person name="Bloom T."/>
            <person name="Blye J."/>
            <person name="Boguslavskiy L."/>
            <person name="Bonnet C."/>
            <person name="Boukhgalter B."/>
            <person name="Bourzgui I."/>
            <person name="Brown A."/>
            <person name="Cahill P."/>
            <person name="Channer S."/>
            <person name="Cheshatsang Y."/>
            <person name="Chuda L."/>
            <person name="Citroen M."/>
            <person name="Collymore A."/>
            <person name="Cooke P."/>
            <person name="Costello M."/>
            <person name="D'Aco K."/>
            <person name="Daza R."/>
            <person name="De Haan G."/>
            <person name="DeGray S."/>
            <person name="DeMaso C."/>
            <person name="Dhargay N."/>
            <person name="Dooley K."/>
            <person name="Dooley E."/>
            <person name="Doricent M."/>
            <person name="Dorje P."/>
            <person name="Dorjee K."/>
            <person name="Dupes A."/>
            <person name="Elong R."/>
            <person name="Falk J."/>
            <person name="Farina A."/>
            <person name="Faro S."/>
            <person name="Ferguson D."/>
            <person name="Fisher S."/>
            <person name="Foley C.D."/>
            <person name="Franke A."/>
            <person name="Friedrich D."/>
            <person name="Gadbois L."/>
            <person name="Gearin G."/>
            <person name="Gearin C.R."/>
            <person name="Giannoukos G."/>
            <person name="Goode T."/>
            <person name="Graham J."/>
            <person name="Grandbois E."/>
            <person name="Grewal S."/>
            <person name="Gyaltsen K."/>
            <person name="Hafez N."/>
            <person name="Hagos B."/>
            <person name="Hall J."/>
            <person name="Henson C."/>
            <person name="Hollinger A."/>
            <person name="Honan T."/>
            <person name="Huard M.D."/>
            <person name="Hughes L."/>
            <person name="Hurhula B."/>
            <person name="Husby M.E."/>
            <person name="Kamat A."/>
            <person name="Kanga B."/>
            <person name="Kashin S."/>
            <person name="Khazanovich D."/>
            <person name="Kisner P."/>
            <person name="Lance K."/>
            <person name="Lara M."/>
            <person name="Lee W."/>
            <person name="Lennon N."/>
            <person name="Letendre F."/>
            <person name="LeVine R."/>
            <person name="Lipovsky A."/>
            <person name="Liu X."/>
            <person name="Liu J."/>
            <person name="Liu S."/>
            <person name="Lokyitsang T."/>
            <person name="Lokyitsang Y."/>
            <person name="Lubonja R."/>
            <person name="Lui A."/>
            <person name="MacDonald P."/>
            <person name="Magnisalis V."/>
            <person name="Maru K."/>
            <person name="Matthews C."/>
            <person name="McCusker W."/>
            <person name="McDonough S."/>
            <person name="Mehta T."/>
            <person name="Meldrim J."/>
            <person name="Meneus L."/>
            <person name="Mihai O."/>
            <person name="Mihalev A."/>
            <person name="Mihova T."/>
            <person name="Mittelman R."/>
            <person name="Mlenga V."/>
            <person name="Montmayeur A."/>
            <person name="Mulrain L."/>
            <person name="Navidi A."/>
            <person name="Naylor J."/>
            <person name="Negash T."/>
            <person name="Nguyen T."/>
            <person name="Nguyen N."/>
            <person name="Nicol R."/>
            <person name="Norbu C."/>
            <person name="Norbu N."/>
            <person name="Novod N."/>
            <person name="O'Neill B."/>
            <person name="Osman S."/>
            <person name="Markiewicz E."/>
            <person name="Oyono O.L."/>
            <person name="Patti C."/>
            <person name="Phunkhang P."/>
            <person name="Pierre F."/>
            <person name="Priest M."/>
            <person name="Raghuraman S."/>
            <person name="Rege F."/>
            <person name="Reyes R."/>
            <person name="Rise C."/>
            <person name="Rogov P."/>
            <person name="Ross K."/>
            <person name="Ryan E."/>
            <person name="Settipalli S."/>
            <person name="Shea T."/>
            <person name="Sherpa N."/>
            <person name="Shi L."/>
            <person name="Shih D."/>
            <person name="Sparrow T."/>
            <person name="Spaulding J."/>
            <person name="Stalker J."/>
            <person name="Stange-Thomann N."/>
            <person name="Stavropoulos S."/>
            <person name="Stone C."/>
            <person name="Strader C."/>
            <person name="Tesfaye S."/>
            <person name="Thomson T."/>
            <person name="Thoulutsang Y."/>
            <person name="Thoulutsang D."/>
            <person name="Topham K."/>
            <person name="Topping I."/>
            <person name="Tsamla T."/>
            <person name="Vassiliev H."/>
            <person name="Vo A."/>
            <person name="Wangchuk T."/>
            <person name="Wangdi T."/>
            <person name="Weiand M."/>
            <person name="Wilkinson J."/>
            <person name="Wilson A."/>
            <person name="Yadav S."/>
            <person name="Young G."/>
            <person name="Yu Q."/>
            <person name="Zembek L."/>
            <person name="Zhong D."/>
            <person name="Zimmer A."/>
            <person name="Zwirko Z."/>
            <person name="Jaffe D.B."/>
            <person name="Alvarez P."/>
            <person name="Brockman W."/>
            <person name="Butler J."/>
            <person name="Chin C."/>
            <person name="Gnerre S."/>
            <person name="Grabherr M."/>
            <person name="Kleber M."/>
            <person name="Mauceli E."/>
            <person name="MacCallum I."/>
        </authorList>
    </citation>
    <scope>NUCLEOTIDE SEQUENCE [LARGE SCALE GENOMIC DNA]</scope>
    <source>
        <strain evidence="49">MSH-3 / Tucson 14011-0111.49</strain>
    </source>
</reference>
<comment type="function">
    <text evidence="24">Calcium-independent membrane-associated phospholipase that catalyzes complete diacylation of phospholipids by hydrolyzing both sn-1 and sn-2 fatty acyl chains attached to the glycerol backbone (phospholipase B activity). Has dual phospholipase and lysophospholipase activities toward diacylphospholipids. Preferentially cleaves sn-2 ester bonds over sn-1 bonds. Acts as a lipase toward glycerolipid substrates. Hydrolyzes fatty acyl chains of diacylglycerols with preference for the sn-2 position and of triacylglycerols with not positional selectivity. May also hydrolyze long chain retinyl esters such as retinyl palmitate. May contribute to digestion of dietary phospholipids, glycerolipids and retinoids, facilitating lipid absorption at the brush border.</text>
</comment>
<evidence type="ECO:0000256" key="22">
    <source>
        <dbReference type="ARBA" id="ARBA00031485"/>
    </source>
</evidence>
<evidence type="ECO:0000256" key="20">
    <source>
        <dbReference type="ARBA" id="ARBA00029723"/>
    </source>
</evidence>
<comment type="catalytic activity">
    <reaction evidence="26">
        <text>1,3-dihexadecanoyl-2-(9Z-octadecenoyl)glycerol + H2O = 1-hexadecanoyl-2-(9Z-octadecenoyl)-glycerol + hexadecanoate + H(+)</text>
        <dbReference type="Rhea" id="RHEA:40979"/>
        <dbReference type="ChEBI" id="CHEBI:7896"/>
        <dbReference type="ChEBI" id="CHEBI:15377"/>
        <dbReference type="ChEBI" id="CHEBI:15378"/>
        <dbReference type="ChEBI" id="CHEBI:75585"/>
        <dbReference type="ChEBI" id="CHEBI:75688"/>
    </reaction>
    <physiologicalReaction direction="left-to-right" evidence="26">
        <dbReference type="Rhea" id="RHEA:40980"/>
    </physiologicalReaction>
</comment>
<comment type="catalytic activity">
    <reaction evidence="33">
        <text>1,2-dihexadecanoyl-sn-glycero-3-phosphocholine + H2O = 1-hexadecanoyl-sn-glycero-3-phosphocholine + hexadecanoate + H(+)</text>
        <dbReference type="Rhea" id="RHEA:41223"/>
        <dbReference type="ChEBI" id="CHEBI:7896"/>
        <dbReference type="ChEBI" id="CHEBI:15377"/>
        <dbReference type="ChEBI" id="CHEBI:15378"/>
        <dbReference type="ChEBI" id="CHEBI:72998"/>
        <dbReference type="ChEBI" id="CHEBI:72999"/>
    </reaction>
    <physiologicalReaction direction="left-to-right" evidence="33">
        <dbReference type="Rhea" id="RHEA:41224"/>
    </physiologicalReaction>
</comment>
<evidence type="ECO:0000256" key="13">
    <source>
        <dbReference type="ARBA" id="ARBA00023098"/>
    </source>
</evidence>
<dbReference type="OMA" id="HRVGCHC"/>
<evidence type="ECO:0000256" key="15">
    <source>
        <dbReference type="ARBA" id="ARBA00023180"/>
    </source>
</evidence>